<keyword evidence="10" id="KW-1185">Reference proteome</keyword>
<sequence>MKVFKPMLAAKLDDIKSLNVWPILMSPKLDGIRCIVRDGVAYSRSNKPIRNEYIQQIFQKHKEVLNNLDGELIVGEVTSDDVYRTTNSAVMSIEGEPEFTFYIFDDISNPTLPFTQRLNNLKSRQLPSFAVILEQSAASDCEEVFKYEAYVTGLGYEGVILKDPNGVYKNGRSTVKESGMLKLKRFTDAEAVCIGYGELYRNNNTAFKNELGHTARSKESEGLVPANTLGYLLCRTLEGVDFKVGTGFSQAERDSLWQSPDDLIGKLVKYKYFDVGIKEAPRHPVFLGFRDEIDL</sequence>
<dbReference type="InterPro" id="IPR016059">
    <property type="entry name" value="DNA_ligase_ATP-dep_CS"/>
</dbReference>
<dbReference type="InterPro" id="IPR029319">
    <property type="entry name" value="DNA_ligase_OB"/>
</dbReference>
<dbReference type="InterPro" id="IPR012340">
    <property type="entry name" value="NA-bd_OB-fold"/>
</dbReference>
<dbReference type="Gene3D" id="2.40.50.140">
    <property type="entry name" value="Nucleic acid-binding proteins"/>
    <property type="match status" value="1"/>
</dbReference>
<dbReference type="InterPro" id="IPR012310">
    <property type="entry name" value="DNA_ligase_ATP-dep_cent"/>
</dbReference>
<dbReference type="Pfam" id="PF01068">
    <property type="entry name" value="DNA_ligase_A_M"/>
    <property type="match status" value="1"/>
</dbReference>
<evidence type="ECO:0000256" key="1">
    <source>
        <dbReference type="ARBA" id="ARBA00001968"/>
    </source>
</evidence>
<dbReference type="GO" id="GO:0003910">
    <property type="term" value="F:DNA ligase (ATP) activity"/>
    <property type="evidence" value="ECO:0007669"/>
    <property type="project" value="UniProtKB-EC"/>
</dbReference>
<dbReference type="EMBL" id="WJXO01000001">
    <property type="protein sequence ID" value="MRN38582.1"/>
    <property type="molecule type" value="Genomic_DNA"/>
</dbReference>
<accession>A0A7X2KYZ9</accession>
<dbReference type="Pfam" id="PF14743">
    <property type="entry name" value="DNA_ligase_OB_2"/>
    <property type="match status" value="1"/>
</dbReference>
<protein>
    <submittedName>
        <fullName evidence="9">ATP-dependent DNA ligase</fullName>
    </submittedName>
</protein>
<dbReference type="Gene3D" id="3.30.470.30">
    <property type="entry name" value="DNA ligase/mRNA capping enzyme"/>
    <property type="match status" value="1"/>
</dbReference>
<comment type="cofactor">
    <cofactor evidence="1">
        <name>a divalent metal cation</name>
        <dbReference type="ChEBI" id="CHEBI:60240"/>
    </cofactor>
</comment>
<evidence type="ECO:0000256" key="4">
    <source>
        <dbReference type="ARBA" id="ARBA00022763"/>
    </source>
</evidence>
<dbReference type="GO" id="GO:0005524">
    <property type="term" value="F:ATP binding"/>
    <property type="evidence" value="ECO:0007669"/>
    <property type="project" value="InterPro"/>
</dbReference>
<dbReference type="InterPro" id="IPR050326">
    <property type="entry name" value="NAD_dep_DNA_ligaseB"/>
</dbReference>
<feature type="domain" description="DNA ligase OB-like" evidence="8">
    <location>
        <begin position="226"/>
        <end position="290"/>
    </location>
</feature>
<evidence type="ECO:0000259" key="8">
    <source>
        <dbReference type="Pfam" id="PF14743"/>
    </source>
</evidence>
<organism evidence="9 10">
    <name type="scientific">Neisseria brasiliensis</name>
    <dbReference type="NCBI Taxonomy" id="2666100"/>
    <lineage>
        <taxon>Bacteria</taxon>
        <taxon>Pseudomonadati</taxon>
        <taxon>Pseudomonadota</taxon>
        <taxon>Betaproteobacteria</taxon>
        <taxon>Neisseriales</taxon>
        <taxon>Neisseriaceae</taxon>
        <taxon>Neisseria</taxon>
    </lineage>
</organism>
<dbReference type="Proteomes" id="UP000486297">
    <property type="component" value="Unassembled WGS sequence"/>
</dbReference>
<dbReference type="SUPFAM" id="SSF50249">
    <property type="entry name" value="Nucleic acid-binding proteins"/>
    <property type="match status" value="1"/>
</dbReference>
<dbReference type="RefSeq" id="WP_097784573.1">
    <property type="nucleotide sequence ID" value="NZ_WJXO01000001.1"/>
</dbReference>
<comment type="catalytic activity">
    <reaction evidence="6">
        <text>ATP + (deoxyribonucleotide)n-3'-hydroxyl + 5'-phospho-(deoxyribonucleotide)m = (deoxyribonucleotide)n+m + AMP + diphosphate.</text>
        <dbReference type="EC" id="6.5.1.1"/>
    </reaction>
</comment>
<dbReference type="AlphaFoldDB" id="A0A7X2KYZ9"/>
<reference evidence="9" key="1">
    <citation type="journal article" name="Emerg. Infect. Dis.">
        <title>Two cases of a newly characterized neisseria species.</title>
        <authorList>
            <person name="Mustapha M."/>
            <person name="Lemos A.P.S."/>
            <person name="Harrison L.H."/>
            <person name="Vantyne D."/>
            <person name="Sacchi C.T."/>
        </authorList>
    </citation>
    <scope>NUCLEOTIDE SEQUENCE</scope>
    <source>
        <strain evidence="9">N.95.16</strain>
    </source>
</reference>
<proteinExistence type="predicted"/>
<evidence type="ECO:0000256" key="5">
    <source>
        <dbReference type="ARBA" id="ARBA00023204"/>
    </source>
</evidence>
<evidence type="ECO:0000256" key="6">
    <source>
        <dbReference type="ARBA" id="ARBA00034003"/>
    </source>
</evidence>
<name>A0A7X2KYZ9_9NEIS</name>
<dbReference type="GO" id="GO:0006281">
    <property type="term" value="P:DNA repair"/>
    <property type="evidence" value="ECO:0007669"/>
    <property type="project" value="UniProtKB-KW"/>
</dbReference>
<keyword evidence="3" id="KW-0235">DNA replication</keyword>
<dbReference type="Gene3D" id="3.30.1490.70">
    <property type="match status" value="1"/>
</dbReference>
<dbReference type="GO" id="GO:0006310">
    <property type="term" value="P:DNA recombination"/>
    <property type="evidence" value="ECO:0007669"/>
    <property type="project" value="InterPro"/>
</dbReference>
<keyword evidence="4" id="KW-0227">DNA damage</keyword>
<dbReference type="PANTHER" id="PTHR47810">
    <property type="entry name" value="DNA LIGASE"/>
    <property type="match status" value="1"/>
</dbReference>
<evidence type="ECO:0000259" key="7">
    <source>
        <dbReference type="Pfam" id="PF01068"/>
    </source>
</evidence>
<dbReference type="CDD" id="cd08041">
    <property type="entry name" value="OBF_kDNA_ligase_like"/>
    <property type="match status" value="1"/>
</dbReference>
<dbReference type="CDD" id="cd07896">
    <property type="entry name" value="Adenylation_kDNA_ligase_like"/>
    <property type="match status" value="1"/>
</dbReference>
<comment type="caution">
    <text evidence="9">The sequence shown here is derived from an EMBL/GenBank/DDBJ whole genome shotgun (WGS) entry which is preliminary data.</text>
</comment>
<dbReference type="PANTHER" id="PTHR47810:SF1">
    <property type="entry name" value="DNA LIGASE B"/>
    <property type="match status" value="1"/>
</dbReference>
<evidence type="ECO:0000256" key="2">
    <source>
        <dbReference type="ARBA" id="ARBA00022598"/>
    </source>
</evidence>
<evidence type="ECO:0000313" key="10">
    <source>
        <dbReference type="Proteomes" id="UP000486297"/>
    </source>
</evidence>
<keyword evidence="5" id="KW-0234">DNA repair</keyword>
<evidence type="ECO:0000313" key="9">
    <source>
        <dbReference type="EMBL" id="MRN38582.1"/>
    </source>
</evidence>
<evidence type="ECO:0000256" key="3">
    <source>
        <dbReference type="ARBA" id="ARBA00022705"/>
    </source>
</evidence>
<dbReference type="SUPFAM" id="SSF56091">
    <property type="entry name" value="DNA ligase/mRNA capping enzyme, catalytic domain"/>
    <property type="match status" value="1"/>
</dbReference>
<feature type="domain" description="ATP-dependent DNA ligase family profile" evidence="7">
    <location>
        <begin position="6"/>
        <end position="184"/>
    </location>
</feature>
<keyword evidence="2 9" id="KW-0436">Ligase</keyword>
<dbReference type="GO" id="GO:0006260">
    <property type="term" value="P:DNA replication"/>
    <property type="evidence" value="ECO:0007669"/>
    <property type="project" value="UniProtKB-KW"/>
</dbReference>
<dbReference type="PROSITE" id="PS00333">
    <property type="entry name" value="DNA_LIGASE_A2"/>
    <property type="match status" value="1"/>
</dbReference>
<gene>
    <name evidence="9" type="ORF">GJU80_08865</name>
</gene>